<evidence type="ECO:0000256" key="7">
    <source>
        <dbReference type="ARBA" id="ARBA00022490"/>
    </source>
</evidence>
<dbReference type="eggNOG" id="COG1072">
    <property type="taxonomic scope" value="Bacteria"/>
</dbReference>
<evidence type="ECO:0000256" key="13">
    <source>
        <dbReference type="ARBA" id="ARBA00032866"/>
    </source>
</evidence>
<dbReference type="InterPro" id="IPR027417">
    <property type="entry name" value="P-loop_NTPase"/>
</dbReference>
<dbReference type="AlphaFoldDB" id="A0A094WFL8"/>
<comment type="pathway">
    <text evidence="3 14 15">Cofactor biosynthesis; coenzyme A biosynthesis; CoA from (R)-pantothenate: step 1/5.</text>
</comment>
<evidence type="ECO:0000256" key="6">
    <source>
        <dbReference type="ARBA" id="ARBA00015080"/>
    </source>
</evidence>
<gene>
    <name evidence="14" type="primary">coaA</name>
    <name evidence="17" type="ORF">BALCAV_0215240</name>
</gene>
<keyword evidence="11 14" id="KW-0067">ATP-binding</keyword>
<organism evidence="17 18">
    <name type="scientific">Alkalihalobacillus alcalophilus ATCC 27647 = CGMCC 1.3604</name>
    <dbReference type="NCBI Taxonomy" id="1218173"/>
    <lineage>
        <taxon>Bacteria</taxon>
        <taxon>Bacillati</taxon>
        <taxon>Bacillota</taxon>
        <taxon>Bacilli</taxon>
        <taxon>Bacillales</taxon>
        <taxon>Bacillaceae</taxon>
        <taxon>Alkalihalobacillus</taxon>
    </lineage>
</organism>
<evidence type="ECO:0000256" key="3">
    <source>
        <dbReference type="ARBA" id="ARBA00005225"/>
    </source>
</evidence>
<dbReference type="CDD" id="cd02025">
    <property type="entry name" value="PanK"/>
    <property type="match status" value="1"/>
</dbReference>
<feature type="domain" description="Phosphoribulokinase/uridine kinase" evidence="16">
    <location>
        <begin position="85"/>
        <end position="227"/>
    </location>
</feature>
<comment type="similarity">
    <text evidence="4 14 15">Belongs to the prokaryotic pantothenate kinase family.</text>
</comment>
<feature type="binding site" evidence="14">
    <location>
        <begin position="90"/>
        <end position="97"/>
    </location>
    <ligand>
        <name>ATP</name>
        <dbReference type="ChEBI" id="CHEBI:30616"/>
    </ligand>
</feature>
<evidence type="ECO:0000259" key="16">
    <source>
        <dbReference type="Pfam" id="PF00485"/>
    </source>
</evidence>
<dbReference type="GO" id="GO:0015937">
    <property type="term" value="P:coenzyme A biosynthetic process"/>
    <property type="evidence" value="ECO:0007669"/>
    <property type="project" value="UniProtKB-UniRule"/>
</dbReference>
<dbReference type="HAMAP" id="MF_00215">
    <property type="entry name" value="Pantothen_kinase_1"/>
    <property type="match status" value="1"/>
</dbReference>
<dbReference type="EC" id="2.7.1.33" evidence="5 14"/>
<dbReference type="UniPathway" id="UPA00241">
    <property type="reaction ID" value="UER00352"/>
</dbReference>
<dbReference type="PIRSF" id="PIRSF000545">
    <property type="entry name" value="Pantothenate_kin"/>
    <property type="match status" value="1"/>
</dbReference>
<keyword evidence="18" id="KW-1185">Reference proteome</keyword>
<evidence type="ECO:0000256" key="14">
    <source>
        <dbReference type="HAMAP-Rule" id="MF_00215"/>
    </source>
</evidence>
<keyword evidence="12 14" id="KW-0173">Coenzyme A biosynthesis</keyword>
<proteinExistence type="inferred from homology"/>
<dbReference type="GO" id="GO:0004594">
    <property type="term" value="F:pantothenate kinase activity"/>
    <property type="evidence" value="ECO:0007669"/>
    <property type="project" value="UniProtKB-UniRule"/>
</dbReference>
<comment type="subcellular location">
    <subcellularLocation>
        <location evidence="2 14 15">Cytoplasm</location>
    </subcellularLocation>
</comment>
<keyword evidence="9 14" id="KW-0547">Nucleotide-binding</keyword>
<reference evidence="17 18" key="1">
    <citation type="journal article" date="2014" name="Genome Announc.">
        <title>Draft Genome Sequence of Bacillus alcalophilus AV1934, a Classic Alkaliphile Isolated from Human Feces in 1934.</title>
        <authorList>
            <person name="Attie O."/>
            <person name="Jayaprakash A."/>
            <person name="Shah H."/>
            <person name="Paulsen I.T."/>
            <person name="Morino M."/>
            <person name="Takahashi Y."/>
            <person name="Narumi I."/>
            <person name="Sachidanandam R."/>
            <person name="Satoh K."/>
            <person name="Ito M."/>
            <person name="Krulwich T.A."/>
        </authorList>
    </citation>
    <scope>NUCLEOTIDE SEQUENCE [LARGE SCALE GENOMIC DNA]</scope>
    <source>
        <strain evidence="17 18">AV1934</strain>
    </source>
</reference>
<evidence type="ECO:0000313" key="18">
    <source>
        <dbReference type="Proteomes" id="UP000002754"/>
    </source>
</evidence>
<dbReference type="STRING" id="1218173.BALCAV_0215240"/>
<dbReference type="Proteomes" id="UP000002754">
    <property type="component" value="Unassembled WGS sequence"/>
</dbReference>
<keyword evidence="7 14" id="KW-0963">Cytoplasm</keyword>
<evidence type="ECO:0000256" key="9">
    <source>
        <dbReference type="ARBA" id="ARBA00022741"/>
    </source>
</evidence>
<comment type="catalytic activity">
    <reaction evidence="1 14 15">
        <text>(R)-pantothenate + ATP = (R)-4'-phosphopantothenate + ADP + H(+)</text>
        <dbReference type="Rhea" id="RHEA:16373"/>
        <dbReference type="ChEBI" id="CHEBI:10986"/>
        <dbReference type="ChEBI" id="CHEBI:15378"/>
        <dbReference type="ChEBI" id="CHEBI:29032"/>
        <dbReference type="ChEBI" id="CHEBI:30616"/>
        <dbReference type="ChEBI" id="CHEBI:456216"/>
        <dbReference type="EC" id="2.7.1.33"/>
    </reaction>
</comment>
<protein>
    <recommendedName>
        <fullName evidence="6 14">Pantothenate kinase</fullName>
        <ecNumber evidence="5 14">2.7.1.33</ecNumber>
    </recommendedName>
    <alternativeName>
        <fullName evidence="13 14">Pantothenic acid kinase</fullName>
    </alternativeName>
</protein>
<evidence type="ECO:0000256" key="11">
    <source>
        <dbReference type="ARBA" id="ARBA00022840"/>
    </source>
</evidence>
<dbReference type="InterPro" id="IPR006083">
    <property type="entry name" value="PRK/URK"/>
</dbReference>
<dbReference type="Pfam" id="PF00485">
    <property type="entry name" value="PRK"/>
    <property type="match status" value="1"/>
</dbReference>
<dbReference type="PANTHER" id="PTHR10285">
    <property type="entry name" value="URIDINE KINASE"/>
    <property type="match status" value="1"/>
</dbReference>
<dbReference type="GO" id="GO:0005737">
    <property type="term" value="C:cytoplasm"/>
    <property type="evidence" value="ECO:0007669"/>
    <property type="project" value="UniProtKB-SubCell"/>
</dbReference>
<evidence type="ECO:0000256" key="8">
    <source>
        <dbReference type="ARBA" id="ARBA00022679"/>
    </source>
</evidence>
<keyword evidence="10 14" id="KW-0418">Kinase</keyword>
<evidence type="ECO:0000256" key="5">
    <source>
        <dbReference type="ARBA" id="ARBA00012102"/>
    </source>
</evidence>
<evidence type="ECO:0000256" key="1">
    <source>
        <dbReference type="ARBA" id="ARBA00001206"/>
    </source>
</evidence>
<evidence type="ECO:0000256" key="2">
    <source>
        <dbReference type="ARBA" id="ARBA00004496"/>
    </source>
</evidence>
<dbReference type="GO" id="GO:0005524">
    <property type="term" value="F:ATP binding"/>
    <property type="evidence" value="ECO:0007669"/>
    <property type="project" value="UniProtKB-UniRule"/>
</dbReference>
<evidence type="ECO:0000256" key="12">
    <source>
        <dbReference type="ARBA" id="ARBA00022993"/>
    </source>
</evidence>
<evidence type="ECO:0000256" key="15">
    <source>
        <dbReference type="RuleBase" id="RU003530"/>
    </source>
</evidence>
<evidence type="ECO:0000313" key="17">
    <source>
        <dbReference type="EMBL" id="KGA96579.1"/>
    </source>
</evidence>
<comment type="caution">
    <text evidence="17">The sequence shown here is derived from an EMBL/GenBank/DDBJ whole genome shotgun (WGS) entry which is preliminary data.</text>
</comment>
<dbReference type="Gene3D" id="3.40.50.300">
    <property type="entry name" value="P-loop containing nucleotide triphosphate hydrolases"/>
    <property type="match status" value="1"/>
</dbReference>
<name>A0A094WFL8_ALKAL</name>
<evidence type="ECO:0000256" key="4">
    <source>
        <dbReference type="ARBA" id="ARBA00006087"/>
    </source>
</evidence>
<keyword evidence="8 14" id="KW-0808">Transferase</keyword>
<evidence type="ECO:0000256" key="10">
    <source>
        <dbReference type="ARBA" id="ARBA00022777"/>
    </source>
</evidence>
<accession>A0A094WFL8</accession>
<dbReference type="EMBL" id="ALPT02000054">
    <property type="protein sequence ID" value="KGA96579.1"/>
    <property type="molecule type" value="Genomic_DNA"/>
</dbReference>
<dbReference type="NCBIfam" id="TIGR00554">
    <property type="entry name" value="panK_bact"/>
    <property type="match status" value="1"/>
</dbReference>
<dbReference type="InterPro" id="IPR004566">
    <property type="entry name" value="PanK"/>
</dbReference>
<sequence>MKSTEAYSHFNRQEWSALAKPKQAALSKQEIELMQGIDQIISPDEVTDIYLPLSHMLYIQMTHSMNLHHEMNLFLNRTTKKVPFVIGIAGSVSVGKSTTARLIQALISQWPTKPKVDLVTTDGFLLPNATLNARNLMKKKGFPESYDIERLIHFLTDLKSGSAYMEVPMYSHLTYDRLQNEVQKVEEPDVVIVEGINVLQVNKKKSNIPEVFVSDFFDYSIYVDADEMNIKQWYIERFKLLQNTAFQDPSSYFHRYRDLSPTEAVAFATDIWNTVNKVNLEKNIKPTKYRANMILKKGPGHRVSDIQIKKT</sequence>
<dbReference type="SUPFAM" id="SSF52540">
    <property type="entry name" value="P-loop containing nucleoside triphosphate hydrolases"/>
    <property type="match status" value="1"/>
</dbReference>